<keyword evidence="3" id="KW-0804">Transcription</keyword>
<dbReference type="InterPro" id="IPR036388">
    <property type="entry name" value="WH-like_DNA-bd_sf"/>
</dbReference>
<dbReference type="EMBL" id="CYYU01000022">
    <property type="protein sequence ID" value="CUO04413.1"/>
    <property type="molecule type" value="Genomic_DNA"/>
</dbReference>
<dbReference type="InterPro" id="IPR002577">
    <property type="entry name" value="HTH_HxlR"/>
</dbReference>
<evidence type="ECO:0000256" key="3">
    <source>
        <dbReference type="ARBA" id="ARBA00023163"/>
    </source>
</evidence>
<evidence type="ECO:0000256" key="1">
    <source>
        <dbReference type="ARBA" id="ARBA00023015"/>
    </source>
</evidence>
<keyword evidence="6" id="KW-1185">Reference proteome</keyword>
<evidence type="ECO:0000313" key="6">
    <source>
        <dbReference type="Proteomes" id="UP000095546"/>
    </source>
</evidence>
<dbReference type="RefSeq" id="WP_427825297.1">
    <property type="nucleotide sequence ID" value="NZ_JBNPMW010000007.1"/>
</dbReference>
<dbReference type="STRING" id="187979.ERS852385_01997"/>
<dbReference type="PANTHER" id="PTHR33204:SF29">
    <property type="entry name" value="TRANSCRIPTIONAL REGULATOR"/>
    <property type="match status" value="1"/>
</dbReference>
<dbReference type="Pfam" id="PF01638">
    <property type="entry name" value="HxlR"/>
    <property type="match status" value="1"/>
</dbReference>
<dbReference type="PROSITE" id="PS51118">
    <property type="entry name" value="HTH_HXLR"/>
    <property type="match status" value="1"/>
</dbReference>
<keyword evidence="1" id="KW-0805">Transcription regulation</keyword>
<evidence type="ECO:0000259" key="4">
    <source>
        <dbReference type="PROSITE" id="PS51118"/>
    </source>
</evidence>
<gene>
    <name evidence="5" type="primary">ytcD</name>
    <name evidence="5" type="ORF">ERS852385_01997</name>
</gene>
<keyword evidence="2" id="KW-0238">DNA-binding</keyword>
<feature type="domain" description="HTH hxlR-type" evidence="4">
    <location>
        <begin position="18"/>
        <end position="121"/>
    </location>
</feature>
<dbReference type="Gene3D" id="1.10.10.10">
    <property type="entry name" value="Winged helix-like DNA-binding domain superfamily/Winged helix DNA-binding domain"/>
    <property type="match status" value="1"/>
</dbReference>
<sequence length="127" mass="15103">MHIYPQYYPFGYYHTIKCILHKKILCGYNEYISGKYKCIILWHLMQRTHRYGELHRLIPQATPKMLTQQLRELEADGVIHREVYPVVPPRTEYSLTEFGRSLSPIIEAMCDWGKENMKQRILSGAEE</sequence>
<reference evidence="5 6" key="1">
    <citation type="submission" date="2015-09" db="EMBL/GenBank/DDBJ databases">
        <authorList>
            <consortium name="Pathogen Informatics"/>
        </authorList>
    </citation>
    <scope>NUCLEOTIDE SEQUENCE [LARGE SCALE GENOMIC DNA]</scope>
    <source>
        <strain evidence="5 6">2789STDY5608828</strain>
    </source>
</reference>
<dbReference type="Proteomes" id="UP000095546">
    <property type="component" value="Unassembled WGS sequence"/>
</dbReference>
<name>A0A174BUT2_9FIRM</name>
<evidence type="ECO:0000313" key="5">
    <source>
        <dbReference type="EMBL" id="CUO04413.1"/>
    </source>
</evidence>
<evidence type="ECO:0000256" key="2">
    <source>
        <dbReference type="ARBA" id="ARBA00023125"/>
    </source>
</evidence>
<dbReference type="InterPro" id="IPR036390">
    <property type="entry name" value="WH_DNA-bd_sf"/>
</dbReference>
<dbReference type="SUPFAM" id="SSF46785">
    <property type="entry name" value="Winged helix' DNA-binding domain"/>
    <property type="match status" value="1"/>
</dbReference>
<proteinExistence type="predicted"/>
<dbReference type="eggNOG" id="COG1733">
    <property type="taxonomic scope" value="Bacteria"/>
</dbReference>
<accession>A0A174BUT2</accession>
<organism evidence="5 6">
    <name type="scientific">Mitsuokella jalaludinii</name>
    <dbReference type="NCBI Taxonomy" id="187979"/>
    <lineage>
        <taxon>Bacteria</taxon>
        <taxon>Bacillati</taxon>
        <taxon>Bacillota</taxon>
        <taxon>Negativicutes</taxon>
        <taxon>Selenomonadales</taxon>
        <taxon>Selenomonadaceae</taxon>
        <taxon>Mitsuokella</taxon>
    </lineage>
</organism>
<dbReference type="AlphaFoldDB" id="A0A174BUT2"/>
<dbReference type="GO" id="GO:0003677">
    <property type="term" value="F:DNA binding"/>
    <property type="evidence" value="ECO:0007669"/>
    <property type="project" value="UniProtKB-KW"/>
</dbReference>
<protein>
    <submittedName>
        <fullName evidence="5">Uncharacterized HTH-type transcriptional regulator ytcD</fullName>
    </submittedName>
</protein>
<dbReference type="PANTHER" id="PTHR33204">
    <property type="entry name" value="TRANSCRIPTIONAL REGULATOR, MARR FAMILY"/>
    <property type="match status" value="1"/>
</dbReference>